<feature type="repeat" description="WD" evidence="3">
    <location>
        <begin position="335"/>
        <end position="367"/>
    </location>
</feature>
<dbReference type="PANTHER" id="PTHR22838">
    <property type="entry name" value="WD REPEAT PROTEIN 26-RELATED"/>
    <property type="match status" value="1"/>
</dbReference>
<evidence type="ECO:0000256" key="2">
    <source>
        <dbReference type="ARBA" id="ARBA00022737"/>
    </source>
</evidence>
<dbReference type="AlphaFoldDB" id="A0A022RSX0"/>
<dbReference type="PROSITE" id="PS50294">
    <property type="entry name" value="WD_REPEATS_REGION"/>
    <property type="match status" value="2"/>
</dbReference>
<dbReference type="SMART" id="SM00320">
    <property type="entry name" value="WD40"/>
    <property type="match status" value="6"/>
</dbReference>
<organism evidence="4 5">
    <name type="scientific">Erythranthe guttata</name>
    <name type="common">Yellow monkey flower</name>
    <name type="synonym">Mimulus guttatus</name>
    <dbReference type="NCBI Taxonomy" id="4155"/>
    <lineage>
        <taxon>Eukaryota</taxon>
        <taxon>Viridiplantae</taxon>
        <taxon>Streptophyta</taxon>
        <taxon>Embryophyta</taxon>
        <taxon>Tracheophyta</taxon>
        <taxon>Spermatophyta</taxon>
        <taxon>Magnoliopsida</taxon>
        <taxon>eudicotyledons</taxon>
        <taxon>Gunneridae</taxon>
        <taxon>Pentapetalae</taxon>
        <taxon>asterids</taxon>
        <taxon>lamiids</taxon>
        <taxon>Lamiales</taxon>
        <taxon>Phrymaceae</taxon>
        <taxon>Erythranthe</taxon>
    </lineage>
</organism>
<feature type="non-terminal residue" evidence="4">
    <location>
        <position position="1"/>
    </location>
</feature>
<name>A0A022RSX0_ERYGU</name>
<dbReference type="eggNOG" id="KOG0293">
    <property type="taxonomic scope" value="Eukaryota"/>
</dbReference>
<dbReference type="Gene3D" id="2.130.10.10">
    <property type="entry name" value="YVTN repeat-like/Quinoprotein amine dehydrogenase"/>
    <property type="match status" value="2"/>
</dbReference>
<evidence type="ECO:0000256" key="3">
    <source>
        <dbReference type="PROSITE-ProRule" id="PRU00221"/>
    </source>
</evidence>
<sequence>DKVELVSRDEVLEDLKILIPPTLMIQEKRLIELFEQALDFQKNSCRFHNLSVGEVSLFTNHLCGREDIPSIGLEKIEGLWGEVWLLQFSHNGKYLAASTRDCFVIIWKVLESGRFSYLTTLMGHTKPVSNIAWSPDNNQLLTCGVEETVKRWNISPTGVCLFTYGKDCGTISCAWGRNGESIFVSFTDGIIVRWNLQGTMGRQWRPMKPTRIADLAMTRDGSEIIAPFKGNRILFFDWRWECAKFIKEDGAIVSFTLSEDGNFLLVSMLNEEIHLWNIEDSAFPVMVMKYKGHRRRRLVVKACFGGIGQGFIASGSEDSKVYIWNRWSGELICTLEGHSAVVNCVSWNPANPHMLASASDDRAIRIWGNSHI</sequence>
<dbReference type="SUPFAM" id="SSF50978">
    <property type="entry name" value="WD40 repeat-like"/>
    <property type="match status" value="1"/>
</dbReference>
<keyword evidence="5" id="KW-1185">Reference proteome</keyword>
<dbReference type="EMBL" id="KI630276">
    <property type="protein sequence ID" value="EYU42858.1"/>
    <property type="molecule type" value="Genomic_DNA"/>
</dbReference>
<dbReference type="InterPro" id="IPR015943">
    <property type="entry name" value="WD40/YVTN_repeat-like_dom_sf"/>
</dbReference>
<dbReference type="PANTHER" id="PTHR22838:SF0">
    <property type="entry name" value="WD REPEAT-CONTAINING PROTEIN 26"/>
    <property type="match status" value="1"/>
</dbReference>
<dbReference type="STRING" id="4155.A0A022RSX0"/>
<evidence type="ECO:0000313" key="4">
    <source>
        <dbReference type="EMBL" id="EYU42858.1"/>
    </source>
</evidence>
<dbReference type="InterPro" id="IPR051350">
    <property type="entry name" value="WD_repeat-ST_regulator"/>
</dbReference>
<dbReference type="Pfam" id="PF00400">
    <property type="entry name" value="WD40"/>
    <property type="match status" value="4"/>
</dbReference>
<keyword evidence="1 3" id="KW-0853">WD repeat</keyword>
<evidence type="ECO:0000313" key="5">
    <source>
        <dbReference type="Proteomes" id="UP000030748"/>
    </source>
</evidence>
<proteinExistence type="predicted"/>
<dbReference type="InterPro" id="IPR001680">
    <property type="entry name" value="WD40_rpt"/>
</dbReference>
<dbReference type="Proteomes" id="UP000030748">
    <property type="component" value="Unassembled WGS sequence"/>
</dbReference>
<gene>
    <name evidence="4" type="ORF">MIMGU_mgv1a022069mg</name>
</gene>
<evidence type="ECO:0000256" key="1">
    <source>
        <dbReference type="ARBA" id="ARBA00022574"/>
    </source>
</evidence>
<feature type="repeat" description="WD" evidence="3">
    <location>
        <begin position="121"/>
        <end position="155"/>
    </location>
</feature>
<dbReference type="InterPro" id="IPR036322">
    <property type="entry name" value="WD40_repeat_dom_sf"/>
</dbReference>
<protein>
    <submittedName>
        <fullName evidence="4">Uncharacterized protein</fullName>
    </submittedName>
</protein>
<accession>A0A022RSX0</accession>
<dbReference type="PROSITE" id="PS50082">
    <property type="entry name" value="WD_REPEATS_2"/>
    <property type="match status" value="2"/>
</dbReference>
<reference evidence="4 5" key="1">
    <citation type="journal article" date="2013" name="Proc. Natl. Acad. Sci. U.S.A.">
        <title>Fine-scale variation in meiotic recombination in Mimulus inferred from population shotgun sequencing.</title>
        <authorList>
            <person name="Hellsten U."/>
            <person name="Wright K.M."/>
            <person name="Jenkins J."/>
            <person name="Shu S."/>
            <person name="Yuan Y."/>
            <person name="Wessler S.R."/>
            <person name="Schmutz J."/>
            <person name="Willis J.H."/>
            <person name="Rokhsar D.S."/>
        </authorList>
    </citation>
    <scope>NUCLEOTIDE SEQUENCE [LARGE SCALE GENOMIC DNA]</scope>
    <source>
        <strain evidence="5">cv. DUN x IM62</strain>
    </source>
</reference>
<keyword evidence="2" id="KW-0677">Repeat</keyword>